<dbReference type="InterPro" id="IPR037401">
    <property type="entry name" value="SnoaL-like"/>
</dbReference>
<protein>
    <submittedName>
        <fullName evidence="2">Nuclear transport factor 2 family protein</fullName>
    </submittedName>
</protein>
<proteinExistence type="predicted"/>
<dbReference type="Gene3D" id="3.10.450.50">
    <property type="match status" value="1"/>
</dbReference>
<evidence type="ECO:0000313" key="3">
    <source>
        <dbReference type="Proteomes" id="UP000244248"/>
    </source>
</evidence>
<organism evidence="2 3">
    <name type="scientific">Stenotrophobium rhamnosiphilum</name>
    <dbReference type="NCBI Taxonomy" id="2029166"/>
    <lineage>
        <taxon>Bacteria</taxon>
        <taxon>Pseudomonadati</taxon>
        <taxon>Pseudomonadota</taxon>
        <taxon>Gammaproteobacteria</taxon>
        <taxon>Nevskiales</taxon>
        <taxon>Nevskiaceae</taxon>
        <taxon>Stenotrophobium</taxon>
    </lineage>
</organism>
<reference evidence="2 3" key="1">
    <citation type="submission" date="2018-04" db="EMBL/GenBank/DDBJ databases">
        <title>Novel species isolated from glacier.</title>
        <authorList>
            <person name="Liu Q."/>
            <person name="Xin Y.-H."/>
        </authorList>
    </citation>
    <scope>NUCLEOTIDE SEQUENCE [LARGE SCALE GENOMIC DNA]</scope>
    <source>
        <strain evidence="2 3">GT1R17</strain>
    </source>
</reference>
<dbReference type="InterPro" id="IPR032710">
    <property type="entry name" value="NTF2-like_dom_sf"/>
</dbReference>
<evidence type="ECO:0000313" key="2">
    <source>
        <dbReference type="EMBL" id="PTU32600.1"/>
    </source>
</evidence>
<dbReference type="AlphaFoldDB" id="A0A2T5MJ51"/>
<sequence>MNSEQAKALTESWVAAWNAHDLPRILSHYSDDFEMTSPYIVQITGDASGTLRGKAAVGAYWQKALEKFPDLQFESQHVLYSPGSVTLIYRSNRSGLAAEVFFVNDDDKIFKAVAHYLA</sequence>
<accession>A0A2T5MJ51</accession>
<keyword evidence="3" id="KW-1185">Reference proteome</keyword>
<dbReference type="SUPFAM" id="SSF54427">
    <property type="entry name" value="NTF2-like"/>
    <property type="match status" value="1"/>
</dbReference>
<feature type="domain" description="SnoaL-like" evidence="1">
    <location>
        <begin position="11"/>
        <end position="92"/>
    </location>
</feature>
<name>A0A2T5MJ51_9GAMM</name>
<gene>
    <name evidence="2" type="ORF">CJD38_00275</name>
</gene>
<dbReference type="Pfam" id="PF12680">
    <property type="entry name" value="SnoaL_2"/>
    <property type="match status" value="1"/>
</dbReference>
<dbReference type="OrthoDB" id="13610at2"/>
<comment type="caution">
    <text evidence="2">The sequence shown here is derived from an EMBL/GenBank/DDBJ whole genome shotgun (WGS) entry which is preliminary data.</text>
</comment>
<dbReference type="Proteomes" id="UP000244248">
    <property type="component" value="Unassembled WGS sequence"/>
</dbReference>
<dbReference type="RefSeq" id="WP_107938309.1">
    <property type="nucleotide sequence ID" value="NZ_QANS01000001.1"/>
</dbReference>
<dbReference type="EMBL" id="QANS01000001">
    <property type="protein sequence ID" value="PTU32600.1"/>
    <property type="molecule type" value="Genomic_DNA"/>
</dbReference>
<evidence type="ECO:0000259" key="1">
    <source>
        <dbReference type="Pfam" id="PF12680"/>
    </source>
</evidence>